<dbReference type="Gene3D" id="3.40.50.300">
    <property type="entry name" value="P-loop containing nucleotide triphosphate hydrolases"/>
    <property type="match status" value="1"/>
</dbReference>
<evidence type="ECO:0008006" key="3">
    <source>
        <dbReference type="Google" id="ProtNLM"/>
    </source>
</evidence>
<dbReference type="EMBL" id="KI393888">
    <property type="protein sequence ID" value="ERN06648.1"/>
    <property type="molecule type" value="Genomic_DNA"/>
</dbReference>
<sequence>MSVFLQSRGLLLRLLGTSLTGILTFIACKRLNDQNALHAQYLEIQNALSSIPNISQNPPTIFLLGFHDHGKSSLVNTMCRVLYGEEGPLILRAETAPHCLLSTTSRHKRVSVRNPFGGNPENIISLVDTPPLPAADKLLKSDVKTLLKVVPENQNPGGGMCPVPECVVLVLGSKDVMLGKLLMKKLPEIVSVLREEGLQFVVVLTHKRALKNRKEAEFLQNEVARRARSDCVYVVENYTASANTNNRRPVSVKNDFDTHNKILAIIRQCLEFVATYRSTTLTSKGA</sequence>
<protein>
    <recommendedName>
        <fullName evidence="3">G domain-containing protein</fullName>
    </recommendedName>
</protein>
<dbReference type="eggNOG" id="ENOG502S32X">
    <property type="taxonomic scope" value="Eukaryota"/>
</dbReference>
<dbReference type="AlphaFoldDB" id="W1PFA6"/>
<keyword evidence="2" id="KW-1185">Reference proteome</keyword>
<gene>
    <name evidence="1" type="ORF">AMTR_s00058p00182990</name>
</gene>
<organism evidence="1 2">
    <name type="scientific">Amborella trichopoda</name>
    <dbReference type="NCBI Taxonomy" id="13333"/>
    <lineage>
        <taxon>Eukaryota</taxon>
        <taxon>Viridiplantae</taxon>
        <taxon>Streptophyta</taxon>
        <taxon>Embryophyta</taxon>
        <taxon>Tracheophyta</taxon>
        <taxon>Spermatophyta</taxon>
        <taxon>Magnoliopsida</taxon>
        <taxon>Amborellales</taxon>
        <taxon>Amborellaceae</taxon>
        <taxon>Amborella</taxon>
    </lineage>
</organism>
<dbReference type="OMA" id="CIENYVA"/>
<name>W1PFA6_AMBTC</name>
<dbReference type="InterPro" id="IPR027417">
    <property type="entry name" value="P-loop_NTPase"/>
</dbReference>
<reference evidence="2" key="1">
    <citation type="journal article" date="2013" name="Science">
        <title>The Amborella genome and the evolution of flowering plants.</title>
        <authorList>
            <consortium name="Amborella Genome Project"/>
        </authorList>
    </citation>
    <scope>NUCLEOTIDE SEQUENCE [LARGE SCALE GENOMIC DNA]</scope>
</reference>
<dbReference type="OrthoDB" id="1876408at2759"/>
<evidence type="ECO:0000313" key="1">
    <source>
        <dbReference type="EMBL" id="ERN06648.1"/>
    </source>
</evidence>
<dbReference type="SUPFAM" id="SSF52540">
    <property type="entry name" value="P-loop containing nucleoside triphosphate hydrolases"/>
    <property type="match status" value="1"/>
</dbReference>
<accession>W1PFA6</accession>
<dbReference type="Gramene" id="ERN06648">
    <property type="protein sequence ID" value="ERN06648"/>
    <property type="gene ID" value="AMTR_s00058p00182990"/>
</dbReference>
<dbReference type="HOGENOM" id="CLU_795377_0_0_1"/>
<proteinExistence type="predicted"/>
<dbReference type="Proteomes" id="UP000017836">
    <property type="component" value="Unassembled WGS sequence"/>
</dbReference>
<evidence type="ECO:0000313" key="2">
    <source>
        <dbReference type="Proteomes" id="UP000017836"/>
    </source>
</evidence>